<dbReference type="InterPro" id="IPR024473">
    <property type="entry name" value="Transposases_IS4_N"/>
</dbReference>
<feature type="domain" description="Transposase IS4 N-terminal" evidence="2">
    <location>
        <begin position="16"/>
        <end position="106"/>
    </location>
</feature>
<dbReference type="AlphaFoldDB" id="K1JGW4"/>
<feature type="compositionally biased region" description="Basic and acidic residues" evidence="1">
    <location>
        <begin position="169"/>
        <end position="178"/>
    </location>
</feature>
<evidence type="ECO:0000313" key="4">
    <source>
        <dbReference type="Proteomes" id="UP000006087"/>
    </source>
</evidence>
<evidence type="ECO:0000313" key="3">
    <source>
        <dbReference type="EMBL" id="EKB18684.1"/>
    </source>
</evidence>
<dbReference type="HOGENOM" id="CLU_1084320_0_0_6"/>
<feature type="region of interest" description="Disordered" evidence="1">
    <location>
        <begin position="158"/>
        <end position="209"/>
    </location>
</feature>
<dbReference type="Proteomes" id="UP000006087">
    <property type="component" value="Unassembled WGS sequence"/>
</dbReference>
<accession>K1JGW4</accession>
<proteinExistence type="predicted"/>
<protein>
    <recommendedName>
        <fullName evidence="2">Transposase IS4 N-terminal domain-containing protein</fullName>
    </recommendedName>
</protein>
<evidence type="ECO:0000259" key="2">
    <source>
        <dbReference type="Pfam" id="PF13006"/>
    </source>
</evidence>
<dbReference type="EMBL" id="AGWU01000020">
    <property type="protein sequence ID" value="EKB18684.1"/>
    <property type="molecule type" value="Genomic_DNA"/>
</dbReference>
<organism evidence="3 4">
    <name type="scientific">Aeromonas veronii AMC34</name>
    <dbReference type="NCBI Taxonomy" id="1073383"/>
    <lineage>
        <taxon>Bacteria</taxon>
        <taxon>Pseudomonadati</taxon>
        <taxon>Pseudomonadota</taxon>
        <taxon>Gammaproteobacteria</taxon>
        <taxon>Aeromonadales</taxon>
        <taxon>Aeromonadaceae</taxon>
        <taxon>Aeromonas</taxon>
    </lineage>
</organism>
<dbReference type="PANTHER" id="PTHR37529">
    <property type="entry name" value="TRANSPOSASE INSG FOR INSERTION SEQUENCE ELEMENT IS4-RELATED"/>
    <property type="match status" value="1"/>
</dbReference>
<name>K1JGW4_AERVE</name>
<reference evidence="3 4" key="1">
    <citation type="submission" date="2012-06" db="EMBL/GenBank/DDBJ databases">
        <title>The Genome Sequence of Aeromonas veronii AMC34.</title>
        <authorList>
            <consortium name="The Broad Institute Genome Sequencing Platform"/>
            <person name="Earl A."/>
            <person name="Ward D."/>
            <person name="Feldgarden M."/>
            <person name="Gevers D."/>
            <person name="Graf J."/>
            <person name="Tomasi A."/>
            <person name="Horneman A."/>
            <person name="Walker B."/>
            <person name="Young S.K."/>
            <person name="Zeng Q."/>
            <person name="Gargeya S."/>
            <person name="Fitzgerald M."/>
            <person name="Haas B."/>
            <person name="Abouelleil A."/>
            <person name="Alvarado L."/>
            <person name="Arachchi H.M."/>
            <person name="Berlin A.M."/>
            <person name="Chapman S.B."/>
            <person name="Goldberg J."/>
            <person name="Griggs A."/>
            <person name="Gujja S."/>
            <person name="Hansen M."/>
            <person name="Howarth C."/>
            <person name="Imamovic A."/>
            <person name="Larimer J."/>
            <person name="McCowan C."/>
            <person name="Montmayeur A."/>
            <person name="Murphy C."/>
            <person name="Neiman D."/>
            <person name="Pearson M."/>
            <person name="Priest M."/>
            <person name="Roberts A."/>
            <person name="Saif S."/>
            <person name="Shea T."/>
            <person name="Sisk P."/>
            <person name="Sykes S."/>
            <person name="Wortman J."/>
            <person name="Nusbaum C."/>
            <person name="Birren B."/>
        </authorList>
    </citation>
    <scope>NUCLEOTIDE SEQUENCE [LARGE SCALE GENOMIC DNA]</scope>
    <source>
        <strain evidence="3 4">AMC34</strain>
    </source>
</reference>
<dbReference type="PANTHER" id="PTHR37529:SF1">
    <property type="entry name" value="TRANSPOSASE INSG FOR INSERTION SEQUENCE ELEMENT IS4-RELATED"/>
    <property type="match status" value="1"/>
</dbReference>
<feature type="region of interest" description="Disordered" evidence="1">
    <location>
        <begin position="231"/>
        <end position="256"/>
    </location>
</feature>
<sequence>MHIAQVSDFLYASNAAQFESLSDLIPPELITTQLAEEDVATLRHRRMPMDRLVRIIIGMAIFRRVPMTQLVNQLDILLPGNRPFVAHSAFLQARQKLGDKIIERLFHETASRWHQQTPRLGHSPSMVWCYPGQCRCLCQTWHAAWRDCLSASTHALPDGAHQPPACTSGHRELRRQRDSTGQATHRAHRTTRSPCSTRGSAPSAAPRMANNRQRTALGCCHSKRAPNKRWYASRRSGCSGASQNQSTGEEEVPATG</sequence>
<evidence type="ECO:0000256" key="1">
    <source>
        <dbReference type="SAM" id="MobiDB-lite"/>
    </source>
</evidence>
<dbReference type="Pfam" id="PF13006">
    <property type="entry name" value="Nterm_IS4"/>
    <property type="match status" value="1"/>
</dbReference>
<gene>
    <name evidence="3" type="ORF">HMPREF1168_02458</name>
</gene>
<comment type="caution">
    <text evidence="3">The sequence shown here is derived from an EMBL/GenBank/DDBJ whole genome shotgun (WGS) entry which is preliminary data.</text>
</comment>